<protein>
    <submittedName>
        <fullName evidence="1">Uncharacterized protein</fullName>
    </submittedName>
</protein>
<evidence type="ECO:0000313" key="1">
    <source>
        <dbReference type="EMBL" id="CAG5082081.1"/>
    </source>
</evidence>
<dbReference type="EMBL" id="OU015584">
    <property type="protein sequence ID" value="CAG5082081.1"/>
    <property type="molecule type" value="Genomic_DNA"/>
</dbReference>
<organism evidence="1 2">
    <name type="scientific">Parvicella tangerina</name>
    <dbReference type="NCBI Taxonomy" id="2829795"/>
    <lineage>
        <taxon>Bacteria</taxon>
        <taxon>Pseudomonadati</taxon>
        <taxon>Bacteroidota</taxon>
        <taxon>Flavobacteriia</taxon>
        <taxon>Flavobacteriales</taxon>
        <taxon>Parvicellaceae</taxon>
        <taxon>Parvicella</taxon>
    </lineage>
</organism>
<dbReference type="AlphaFoldDB" id="A0A916JN33"/>
<reference evidence="1" key="1">
    <citation type="submission" date="2021-04" db="EMBL/GenBank/DDBJ databases">
        <authorList>
            <person name="Rodrigo-Torres L."/>
            <person name="Arahal R. D."/>
            <person name="Lucena T."/>
        </authorList>
    </citation>
    <scope>NUCLEOTIDE SEQUENCE</scope>
    <source>
        <strain evidence="1">AS29M-1</strain>
    </source>
</reference>
<dbReference type="KEGG" id="ptan:CRYO30217_01802"/>
<evidence type="ECO:0000313" key="2">
    <source>
        <dbReference type="Proteomes" id="UP000683507"/>
    </source>
</evidence>
<keyword evidence="2" id="KW-1185">Reference proteome</keyword>
<gene>
    <name evidence="1" type="ORF">CRYO30217_01802</name>
</gene>
<accession>A0A916JN33</accession>
<dbReference type="Proteomes" id="UP000683507">
    <property type="component" value="Chromosome"/>
</dbReference>
<sequence length="190" mass="21831">MTYLKSNYFCENSNEHQMIQKVFSWLAISTLSLTGLAQSNSSVNEYAIGFCGNEDPYAVKSFKEFFSGQNEMPNPDKEVKYKGGAKKIEKYLNERLDLGDSKKMQIIPVYVVFDVNCEGETGNYEFQFCEECENKEFFEKQLIQLFNELPQNWTAAKHDGHSVDCRQVMSFSINLNFSDEKKNGVANLNI</sequence>
<name>A0A916JN33_9FLAO</name>
<proteinExistence type="predicted"/>